<protein>
    <submittedName>
        <fullName evidence="1">Uncharacterized protein</fullName>
    </submittedName>
</protein>
<dbReference type="EMBL" id="CAVMJV010000027">
    <property type="protein sequence ID" value="CAK5075134.1"/>
    <property type="molecule type" value="Genomic_DNA"/>
</dbReference>
<dbReference type="Proteomes" id="UP001497535">
    <property type="component" value="Unassembled WGS sequence"/>
</dbReference>
<proteinExistence type="predicted"/>
<evidence type="ECO:0000313" key="2">
    <source>
        <dbReference type="Proteomes" id="UP001497535"/>
    </source>
</evidence>
<keyword evidence="2" id="KW-1185">Reference proteome</keyword>
<accession>A0ACB0Z989</accession>
<sequence length="55" mass="6612">MNFKMVGSVCKWIAGENFKYFRRGYCNISWGNLKEVECTSYRIYAFIINFLKSHF</sequence>
<gene>
    <name evidence="1" type="ORF">MENTE1834_LOCUS21911</name>
</gene>
<name>A0ACB0Z989_MELEN</name>
<evidence type="ECO:0000313" key="1">
    <source>
        <dbReference type="EMBL" id="CAK5075134.1"/>
    </source>
</evidence>
<comment type="caution">
    <text evidence="1">The sequence shown here is derived from an EMBL/GenBank/DDBJ whole genome shotgun (WGS) entry which is preliminary data.</text>
</comment>
<organism evidence="1 2">
    <name type="scientific">Meloidogyne enterolobii</name>
    <name type="common">Root-knot nematode worm</name>
    <name type="synonym">Meloidogyne mayaguensis</name>
    <dbReference type="NCBI Taxonomy" id="390850"/>
    <lineage>
        <taxon>Eukaryota</taxon>
        <taxon>Metazoa</taxon>
        <taxon>Ecdysozoa</taxon>
        <taxon>Nematoda</taxon>
        <taxon>Chromadorea</taxon>
        <taxon>Rhabditida</taxon>
        <taxon>Tylenchina</taxon>
        <taxon>Tylenchomorpha</taxon>
        <taxon>Tylenchoidea</taxon>
        <taxon>Meloidogynidae</taxon>
        <taxon>Meloidogyninae</taxon>
        <taxon>Meloidogyne</taxon>
    </lineage>
</organism>
<reference evidence="1" key="1">
    <citation type="submission" date="2023-11" db="EMBL/GenBank/DDBJ databases">
        <authorList>
            <person name="Poullet M."/>
        </authorList>
    </citation>
    <scope>NUCLEOTIDE SEQUENCE</scope>
    <source>
        <strain evidence="1">E1834</strain>
    </source>
</reference>